<feature type="transmembrane region" description="Helical" evidence="1">
    <location>
        <begin position="144"/>
        <end position="170"/>
    </location>
</feature>
<dbReference type="PANTHER" id="PTHR41983:SF2">
    <property type="entry name" value="SHORT-CHAIN FATTY ACID TRANSPORTER-RELATED"/>
    <property type="match status" value="1"/>
</dbReference>
<evidence type="ECO:0000313" key="2">
    <source>
        <dbReference type="EMBL" id="SDT26458.1"/>
    </source>
</evidence>
<name>A0A1H1YYG4_9MICO</name>
<feature type="transmembrane region" description="Helical" evidence="1">
    <location>
        <begin position="361"/>
        <end position="381"/>
    </location>
</feature>
<feature type="transmembrane region" description="Helical" evidence="1">
    <location>
        <begin position="191"/>
        <end position="213"/>
    </location>
</feature>
<feature type="transmembrane region" description="Helical" evidence="1">
    <location>
        <begin position="21"/>
        <end position="46"/>
    </location>
</feature>
<dbReference type="InterPro" id="IPR006160">
    <property type="entry name" value="SCFA_transpt_AtoE"/>
</dbReference>
<evidence type="ECO:0000256" key="1">
    <source>
        <dbReference type="SAM" id="Phobius"/>
    </source>
</evidence>
<keyword evidence="1" id="KW-0812">Transmembrane</keyword>
<dbReference type="PANTHER" id="PTHR41983">
    <property type="entry name" value="SHORT-CHAIN FATTY ACID TRANSPORTER-RELATED"/>
    <property type="match status" value="1"/>
</dbReference>
<accession>A0A1H1YYG4</accession>
<organism evidence="2 3">
    <name type="scientific">Microterricola viridarii</name>
    <dbReference type="NCBI Taxonomy" id="412690"/>
    <lineage>
        <taxon>Bacteria</taxon>
        <taxon>Bacillati</taxon>
        <taxon>Actinomycetota</taxon>
        <taxon>Actinomycetes</taxon>
        <taxon>Micrococcales</taxon>
        <taxon>Microbacteriaceae</taxon>
        <taxon>Microterricola</taxon>
    </lineage>
</organism>
<feature type="transmembrane region" description="Helical" evidence="1">
    <location>
        <begin position="264"/>
        <end position="282"/>
    </location>
</feature>
<dbReference type="Pfam" id="PF02667">
    <property type="entry name" value="SCFA_trans"/>
    <property type="match status" value="1"/>
</dbReference>
<feature type="transmembrane region" description="Helical" evidence="1">
    <location>
        <begin position="289"/>
        <end position="306"/>
    </location>
</feature>
<protein>
    <submittedName>
        <fullName evidence="2">Short-chain fatty acids transporter</fullName>
    </submittedName>
</protein>
<gene>
    <name evidence="2" type="ORF">SAMN04489834_3248</name>
</gene>
<feature type="transmembrane region" description="Helical" evidence="1">
    <location>
        <begin position="445"/>
        <end position="464"/>
    </location>
</feature>
<dbReference type="Proteomes" id="UP000181956">
    <property type="component" value="Chromosome I"/>
</dbReference>
<dbReference type="STRING" id="412690.SAMN04489834_3248"/>
<reference evidence="3" key="1">
    <citation type="submission" date="2016-10" db="EMBL/GenBank/DDBJ databases">
        <authorList>
            <person name="Varghese N."/>
            <person name="Submissions S."/>
        </authorList>
    </citation>
    <scope>NUCLEOTIDE SEQUENCE [LARGE SCALE GENOMIC DNA]</scope>
    <source>
        <strain evidence="3">DSM 21772</strain>
    </source>
</reference>
<dbReference type="GO" id="GO:0005886">
    <property type="term" value="C:plasma membrane"/>
    <property type="evidence" value="ECO:0007669"/>
    <property type="project" value="TreeGrafter"/>
</dbReference>
<evidence type="ECO:0000313" key="3">
    <source>
        <dbReference type="Proteomes" id="UP000181956"/>
    </source>
</evidence>
<dbReference type="EMBL" id="LT629742">
    <property type="protein sequence ID" value="SDT26458.1"/>
    <property type="molecule type" value="Genomic_DNA"/>
</dbReference>
<feature type="transmembrane region" description="Helical" evidence="1">
    <location>
        <begin position="104"/>
        <end position="124"/>
    </location>
</feature>
<dbReference type="AlphaFoldDB" id="A0A1H1YYG4"/>
<keyword evidence="3" id="KW-1185">Reference proteome</keyword>
<sequence>MSTMTRQRVKTSASERVASWYARYFPDSLIFALVLTVVAMALALIFTDSGPGDVLDAWFVGIPMLFTFAFQLAFTYAAALVLVDTPKVQQGIKWAASKITRPQTAYIATGVLGALTSFIGWYIGPVVTAIFARAIAKEMKNVDYRLISAIAYSSFVISLTGISGTIPLFVASEGPLTETIGGLIGLEDTTFSVMNLVSAAAIVIATTVTFYFIARNKKEIVSFADLAVSGGVPASAEAGGSEGEGDDSLGGSNTFADRVNKSRIPILTIGLLGLGYLVYFFAQNGLAGLNLNTVAFIALVIGFLAQKNAVAYAASFARNLVSTGSIMLQFPIYGGIASIFAATGLAGVLTDGLVSVATPETYLTITFLITGVLNLFVPSAGSQFVATAPFLIPGGEAFGIDNTLTVMAITYGDIWTNLIQPFWALLYFPILAVGTKLRVRDFMGYCLPILIIVGIIWILALNFLPLHL</sequence>
<feature type="transmembrane region" description="Helical" evidence="1">
    <location>
        <begin position="326"/>
        <end position="349"/>
    </location>
</feature>
<keyword evidence="1" id="KW-0472">Membrane</keyword>
<proteinExistence type="predicted"/>
<feature type="transmembrane region" description="Helical" evidence="1">
    <location>
        <begin position="58"/>
        <end position="83"/>
    </location>
</feature>
<feature type="transmembrane region" description="Helical" evidence="1">
    <location>
        <begin position="414"/>
        <end position="433"/>
    </location>
</feature>
<keyword evidence="1" id="KW-1133">Transmembrane helix</keyword>